<keyword evidence="1" id="KW-0175">Coiled coil</keyword>
<feature type="coiled-coil region" evidence="1">
    <location>
        <begin position="4"/>
        <end position="56"/>
    </location>
</feature>
<evidence type="ECO:0000256" key="1">
    <source>
        <dbReference type="SAM" id="Coils"/>
    </source>
</evidence>
<accession>A0A937K1V1</accession>
<dbReference type="RefSeq" id="WP_202246753.1">
    <property type="nucleotide sequence ID" value="NZ_JAESIY010000021.1"/>
</dbReference>
<organism evidence="2 3">
    <name type="scientific">Fulvivirga sediminis</name>
    <dbReference type="NCBI Taxonomy" id="2803949"/>
    <lineage>
        <taxon>Bacteria</taxon>
        <taxon>Pseudomonadati</taxon>
        <taxon>Bacteroidota</taxon>
        <taxon>Cytophagia</taxon>
        <taxon>Cytophagales</taxon>
        <taxon>Fulvivirgaceae</taxon>
        <taxon>Fulvivirga</taxon>
    </lineage>
</organism>
<evidence type="ECO:0000313" key="3">
    <source>
        <dbReference type="Proteomes" id="UP000659388"/>
    </source>
</evidence>
<reference evidence="2" key="1">
    <citation type="submission" date="2021-01" db="EMBL/GenBank/DDBJ databases">
        <title>Fulvivirga kasyanovii gen. nov., sp nov., a novel member of the phylum Bacteroidetes isolated from seawater in a mussel farm.</title>
        <authorList>
            <person name="Zhao L.-H."/>
            <person name="Wang Z.-J."/>
        </authorList>
    </citation>
    <scope>NUCLEOTIDE SEQUENCE</scope>
    <source>
        <strain evidence="2">2943</strain>
    </source>
</reference>
<comment type="caution">
    <text evidence="2">The sequence shown here is derived from an EMBL/GenBank/DDBJ whole genome shotgun (WGS) entry which is preliminary data.</text>
</comment>
<dbReference type="NCBIfam" id="NF033487">
    <property type="entry name" value="Lacal_2735_fam"/>
    <property type="match status" value="1"/>
</dbReference>
<name>A0A937K1V1_9BACT</name>
<dbReference type="EMBL" id="JAESIY010000021">
    <property type="protein sequence ID" value="MBL3658959.1"/>
    <property type="molecule type" value="Genomic_DNA"/>
</dbReference>
<dbReference type="AlphaFoldDB" id="A0A937K1V1"/>
<dbReference type="Pfam" id="PF20027">
    <property type="entry name" value="DUF6435"/>
    <property type="match status" value="1"/>
</dbReference>
<proteinExistence type="predicted"/>
<dbReference type="Proteomes" id="UP000659388">
    <property type="component" value="Unassembled WGS sequence"/>
</dbReference>
<evidence type="ECO:0000313" key="2">
    <source>
        <dbReference type="EMBL" id="MBL3658959.1"/>
    </source>
</evidence>
<keyword evidence="3" id="KW-1185">Reference proteome</keyword>
<gene>
    <name evidence="2" type="ORF">JL102_22625</name>
</gene>
<sequence>MFSFFKKKSKVEKLEIQYKKLLEESYKLSHSNRKESDNKRAEAEEILKQIESLTNNN</sequence>
<protein>
    <submittedName>
        <fullName evidence="2">Lacal_2735 family protein</fullName>
    </submittedName>
</protein>
<dbReference type="InterPro" id="IPR045493">
    <property type="entry name" value="DUF6435"/>
</dbReference>